<name>A0A0F8Z9S4_9ZZZZ</name>
<sequence length="154" mass="17021">MNLDLQRAVVESREREHVLKVEKDAAYSAFLEANAELTRTYYDAGVVTNQAEEALREAALGKYEVTKDKKPLPGVGIRVAEKLVYPEGQALLWANDHKMALVLDVKEFERLMLAQTLKPGWVTVQEEVSATLAQDMAKVLDSLLAAKAPVIVVG</sequence>
<comment type="caution">
    <text evidence="1">The sequence shown here is derived from an EMBL/GenBank/DDBJ whole genome shotgun (WGS) entry which is preliminary data.</text>
</comment>
<dbReference type="AlphaFoldDB" id="A0A0F8Z9S4"/>
<gene>
    <name evidence="1" type="ORF">LCGC14_2800850</name>
</gene>
<reference evidence="1" key="1">
    <citation type="journal article" date="2015" name="Nature">
        <title>Complex archaea that bridge the gap between prokaryotes and eukaryotes.</title>
        <authorList>
            <person name="Spang A."/>
            <person name="Saw J.H."/>
            <person name="Jorgensen S.L."/>
            <person name="Zaremba-Niedzwiedzka K."/>
            <person name="Martijn J."/>
            <person name="Lind A.E."/>
            <person name="van Eijk R."/>
            <person name="Schleper C."/>
            <person name="Guy L."/>
            <person name="Ettema T.J."/>
        </authorList>
    </citation>
    <scope>NUCLEOTIDE SEQUENCE</scope>
</reference>
<organism evidence="1">
    <name type="scientific">marine sediment metagenome</name>
    <dbReference type="NCBI Taxonomy" id="412755"/>
    <lineage>
        <taxon>unclassified sequences</taxon>
        <taxon>metagenomes</taxon>
        <taxon>ecological metagenomes</taxon>
    </lineage>
</organism>
<proteinExistence type="predicted"/>
<dbReference type="EMBL" id="LAZR01052554">
    <property type="protein sequence ID" value="KKK82695.1"/>
    <property type="molecule type" value="Genomic_DNA"/>
</dbReference>
<protein>
    <submittedName>
        <fullName evidence="1">Uncharacterized protein</fullName>
    </submittedName>
</protein>
<accession>A0A0F8Z9S4</accession>
<evidence type="ECO:0000313" key="1">
    <source>
        <dbReference type="EMBL" id="KKK82695.1"/>
    </source>
</evidence>